<dbReference type="GO" id="GO:0008897">
    <property type="term" value="F:holo-[acyl-carrier-protein] synthase activity"/>
    <property type="evidence" value="ECO:0007669"/>
    <property type="project" value="UniProtKB-EC"/>
</dbReference>
<sequence length="365" mass="41017">MTELYQDETIRPTFIQWIVDTRPLWPVEKRTSPREEVAEFKNVASRALSFLPASEQASVLKYYHVKDAKMSLASQLLKHLVITKYCHVPWCKSAFSRDARGKPFWPPSDVASKNHVKIGFNVSHQAGLVSLIAVIGGDGDVEVGTDVVCVDERLDHDYRQIEKEGFFSWVDIYADVFAESEVSYMKLAPVGLSLDIGLDFNGFGRDMLSRCQQRNAMLEVQVVERGQQKATTLSLDSNVIIDAKMRRFYAMWCLREAYVKMTGEALLAPWLKELEILDVKAPEGDKTMHGPASLQKGQVVKDFRINFKGKPITNVMMELVALGTSYMVASSARSATGSDVSSLKMGDWKILDLESDILAFGEVFR</sequence>
<organism evidence="4 5">
    <name type="scientific">Oidiodendron maius (strain Zn)</name>
    <dbReference type="NCBI Taxonomy" id="913774"/>
    <lineage>
        <taxon>Eukaryota</taxon>
        <taxon>Fungi</taxon>
        <taxon>Dikarya</taxon>
        <taxon>Ascomycota</taxon>
        <taxon>Pezizomycotina</taxon>
        <taxon>Leotiomycetes</taxon>
        <taxon>Leotiomycetes incertae sedis</taxon>
        <taxon>Myxotrichaceae</taxon>
        <taxon>Oidiodendron</taxon>
    </lineage>
</organism>
<protein>
    <recommendedName>
        <fullName evidence="1">holo-[acyl-carrier-protein] synthase</fullName>
        <ecNumber evidence="1">2.7.8.7</ecNumber>
    </recommendedName>
</protein>
<dbReference type="GO" id="GO:0000287">
    <property type="term" value="F:magnesium ion binding"/>
    <property type="evidence" value="ECO:0007669"/>
    <property type="project" value="InterPro"/>
</dbReference>
<dbReference type="InParanoid" id="A0A0C3HQE9"/>
<proteinExistence type="predicted"/>
<dbReference type="EMBL" id="KN832872">
    <property type="protein sequence ID" value="KIN04532.1"/>
    <property type="molecule type" value="Genomic_DNA"/>
</dbReference>
<evidence type="ECO:0000259" key="3">
    <source>
        <dbReference type="Pfam" id="PF22624"/>
    </source>
</evidence>
<dbReference type="Gene3D" id="3.90.470.20">
    <property type="entry name" value="4'-phosphopantetheinyl transferase domain"/>
    <property type="match status" value="2"/>
</dbReference>
<gene>
    <name evidence="4" type="ORF">OIDMADRAFT_156578</name>
</gene>
<dbReference type="InterPro" id="IPR055066">
    <property type="entry name" value="AASDHPPT_N"/>
</dbReference>
<dbReference type="Pfam" id="PF22624">
    <property type="entry name" value="AASDHPPT_N"/>
    <property type="match status" value="1"/>
</dbReference>
<feature type="domain" description="4'-phosphopantetheinyl transferase N-terminal" evidence="3">
    <location>
        <begin position="45"/>
        <end position="133"/>
    </location>
</feature>
<name>A0A0C3HQE9_OIDMZ</name>
<evidence type="ECO:0000256" key="2">
    <source>
        <dbReference type="ARBA" id="ARBA00022679"/>
    </source>
</evidence>
<dbReference type="PANTHER" id="PTHR12215:SF10">
    <property type="entry name" value="L-AMINOADIPATE-SEMIALDEHYDE DEHYDROGENASE-PHOSPHOPANTETHEINYL TRANSFERASE"/>
    <property type="match status" value="1"/>
</dbReference>
<dbReference type="InterPro" id="IPR050559">
    <property type="entry name" value="P-Pant_transferase_sf"/>
</dbReference>
<dbReference type="PANTHER" id="PTHR12215">
    <property type="entry name" value="PHOSPHOPANTETHEINE TRANSFERASE"/>
    <property type="match status" value="1"/>
</dbReference>
<dbReference type="OrthoDB" id="26719at2759"/>
<reference evidence="5" key="2">
    <citation type="submission" date="2015-01" db="EMBL/GenBank/DDBJ databases">
        <title>Evolutionary Origins and Diversification of the Mycorrhizal Mutualists.</title>
        <authorList>
            <consortium name="DOE Joint Genome Institute"/>
            <consortium name="Mycorrhizal Genomics Consortium"/>
            <person name="Kohler A."/>
            <person name="Kuo A."/>
            <person name="Nagy L.G."/>
            <person name="Floudas D."/>
            <person name="Copeland A."/>
            <person name="Barry K.W."/>
            <person name="Cichocki N."/>
            <person name="Veneault-Fourrey C."/>
            <person name="LaButti K."/>
            <person name="Lindquist E.A."/>
            <person name="Lipzen A."/>
            <person name="Lundell T."/>
            <person name="Morin E."/>
            <person name="Murat C."/>
            <person name="Riley R."/>
            <person name="Ohm R."/>
            <person name="Sun H."/>
            <person name="Tunlid A."/>
            <person name="Henrissat B."/>
            <person name="Grigoriev I.V."/>
            <person name="Hibbett D.S."/>
            <person name="Martin F."/>
        </authorList>
    </citation>
    <scope>NUCLEOTIDE SEQUENCE [LARGE SCALE GENOMIC DNA]</scope>
    <source>
        <strain evidence="5">Zn</strain>
    </source>
</reference>
<keyword evidence="2" id="KW-0808">Transferase</keyword>
<dbReference type="InterPro" id="IPR037143">
    <property type="entry name" value="4-PPantetheinyl_Trfase_dom_sf"/>
</dbReference>
<keyword evidence="5" id="KW-1185">Reference proteome</keyword>
<reference evidence="4 5" key="1">
    <citation type="submission" date="2014-04" db="EMBL/GenBank/DDBJ databases">
        <authorList>
            <consortium name="DOE Joint Genome Institute"/>
            <person name="Kuo A."/>
            <person name="Martino E."/>
            <person name="Perotto S."/>
            <person name="Kohler A."/>
            <person name="Nagy L.G."/>
            <person name="Floudas D."/>
            <person name="Copeland A."/>
            <person name="Barry K.W."/>
            <person name="Cichocki N."/>
            <person name="Veneault-Fourrey C."/>
            <person name="LaButti K."/>
            <person name="Lindquist E.A."/>
            <person name="Lipzen A."/>
            <person name="Lundell T."/>
            <person name="Morin E."/>
            <person name="Murat C."/>
            <person name="Sun H."/>
            <person name="Tunlid A."/>
            <person name="Henrissat B."/>
            <person name="Grigoriev I.V."/>
            <person name="Hibbett D.S."/>
            <person name="Martin F."/>
            <person name="Nordberg H.P."/>
            <person name="Cantor M.N."/>
            <person name="Hua S.X."/>
        </authorList>
    </citation>
    <scope>NUCLEOTIDE SEQUENCE [LARGE SCALE GENOMIC DNA]</scope>
    <source>
        <strain evidence="4 5">Zn</strain>
    </source>
</reference>
<dbReference type="SUPFAM" id="SSF56214">
    <property type="entry name" value="4'-phosphopantetheinyl transferase"/>
    <property type="match status" value="2"/>
</dbReference>
<evidence type="ECO:0000256" key="1">
    <source>
        <dbReference type="ARBA" id="ARBA00013172"/>
    </source>
</evidence>
<accession>A0A0C3HQE9</accession>
<dbReference type="GO" id="GO:0019878">
    <property type="term" value="P:lysine biosynthetic process via aminoadipic acid"/>
    <property type="evidence" value="ECO:0007669"/>
    <property type="project" value="TreeGrafter"/>
</dbReference>
<dbReference type="Proteomes" id="UP000054321">
    <property type="component" value="Unassembled WGS sequence"/>
</dbReference>
<dbReference type="AlphaFoldDB" id="A0A0C3HQE9"/>
<evidence type="ECO:0000313" key="5">
    <source>
        <dbReference type="Proteomes" id="UP000054321"/>
    </source>
</evidence>
<dbReference type="HOGENOM" id="CLU_031126_1_1_1"/>
<evidence type="ECO:0000313" key="4">
    <source>
        <dbReference type="EMBL" id="KIN04532.1"/>
    </source>
</evidence>
<dbReference type="EC" id="2.7.8.7" evidence="1"/>
<dbReference type="STRING" id="913774.A0A0C3HQE9"/>
<dbReference type="GO" id="GO:0005829">
    <property type="term" value="C:cytosol"/>
    <property type="evidence" value="ECO:0007669"/>
    <property type="project" value="TreeGrafter"/>
</dbReference>